<keyword evidence="11" id="KW-0697">Rotamase</keyword>
<evidence type="ECO:0000313" key="14">
    <source>
        <dbReference type="EMBL" id="AWI53164.1"/>
    </source>
</evidence>
<keyword evidence="7" id="KW-0143">Chaperone</keyword>
<keyword evidence="6 12" id="KW-0472">Membrane</keyword>
<dbReference type="InterPro" id="IPR027304">
    <property type="entry name" value="Trigger_fact/SurA_dom_sf"/>
</dbReference>
<dbReference type="PANTHER" id="PTHR47529">
    <property type="entry name" value="PEPTIDYL-PROLYL CIS-TRANS ISOMERASE D"/>
    <property type="match status" value="1"/>
</dbReference>
<evidence type="ECO:0000256" key="1">
    <source>
        <dbReference type="ARBA" id="ARBA00004382"/>
    </source>
</evidence>
<organism evidence="14 15">
    <name type="scientific">Aquabacterium olei</name>
    <dbReference type="NCBI Taxonomy" id="1296669"/>
    <lineage>
        <taxon>Bacteria</taxon>
        <taxon>Pseudomonadati</taxon>
        <taxon>Pseudomonadota</taxon>
        <taxon>Betaproteobacteria</taxon>
        <taxon>Burkholderiales</taxon>
        <taxon>Aquabacterium</taxon>
    </lineage>
</organism>
<comment type="subcellular location">
    <subcellularLocation>
        <location evidence="1">Cell inner membrane</location>
        <topology evidence="1">Single-pass type II membrane protein</topology>
        <orientation evidence="1">Periplasmic side</orientation>
    </subcellularLocation>
</comment>
<proteinExistence type="inferred from homology"/>
<evidence type="ECO:0000256" key="8">
    <source>
        <dbReference type="ARBA" id="ARBA00038408"/>
    </source>
</evidence>
<accession>A0A2U8FRY1</accession>
<dbReference type="KEGG" id="aon:DEH84_06775"/>
<evidence type="ECO:0000256" key="9">
    <source>
        <dbReference type="ARBA" id="ARBA00040743"/>
    </source>
</evidence>
<reference evidence="14 15" key="1">
    <citation type="submission" date="2018-05" db="EMBL/GenBank/DDBJ databases">
        <title>complete genome sequence of Aquabacterium olei NBRC 110486.</title>
        <authorList>
            <person name="Tang B."/>
            <person name="Chang J."/>
            <person name="Zhang L."/>
            <person name="Yang H."/>
        </authorList>
    </citation>
    <scope>NUCLEOTIDE SEQUENCE [LARGE SCALE GENOMIC DNA]</scope>
    <source>
        <strain evidence="14 15">NBRC 110486</strain>
    </source>
</reference>
<protein>
    <recommendedName>
        <fullName evidence="9">Periplasmic chaperone PpiD</fullName>
    </recommendedName>
    <alternativeName>
        <fullName evidence="10">Periplasmic folding chaperone</fullName>
    </alternativeName>
</protein>
<evidence type="ECO:0000256" key="10">
    <source>
        <dbReference type="ARBA" id="ARBA00042775"/>
    </source>
</evidence>
<keyword evidence="4 12" id="KW-0812">Transmembrane</keyword>
<name>A0A2U8FRY1_9BURK</name>
<evidence type="ECO:0000256" key="6">
    <source>
        <dbReference type="ARBA" id="ARBA00023136"/>
    </source>
</evidence>
<evidence type="ECO:0000256" key="12">
    <source>
        <dbReference type="SAM" id="Phobius"/>
    </source>
</evidence>
<feature type="transmembrane region" description="Helical" evidence="12">
    <location>
        <begin position="36"/>
        <end position="57"/>
    </location>
</feature>
<feature type="domain" description="PpiC" evidence="13">
    <location>
        <begin position="291"/>
        <end position="394"/>
    </location>
</feature>
<keyword evidence="2" id="KW-1003">Cell membrane</keyword>
<evidence type="ECO:0000256" key="11">
    <source>
        <dbReference type="PROSITE-ProRule" id="PRU00278"/>
    </source>
</evidence>
<dbReference type="PROSITE" id="PS50198">
    <property type="entry name" value="PPIC_PPIASE_2"/>
    <property type="match status" value="1"/>
</dbReference>
<evidence type="ECO:0000256" key="2">
    <source>
        <dbReference type="ARBA" id="ARBA00022475"/>
    </source>
</evidence>
<dbReference type="Gene3D" id="1.10.4030.10">
    <property type="entry name" value="Porin chaperone SurA, peptide-binding domain"/>
    <property type="match status" value="1"/>
</dbReference>
<keyword evidence="15" id="KW-1185">Reference proteome</keyword>
<comment type="similarity">
    <text evidence="8">Belongs to the PpiD chaperone family.</text>
</comment>
<evidence type="ECO:0000259" key="13">
    <source>
        <dbReference type="PROSITE" id="PS50198"/>
    </source>
</evidence>
<dbReference type="GO" id="GO:0005886">
    <property type="term" value="C:plasma membrane"/>
    <property type="evidence" value="ECO:0007669"/>
    <property type="project" value="UniProtKB-SubCell"/>
</dbReference>
<evidence type="ECO:0000256" key="5">
    <source>
        <dbReference type="ARBA" id="ARBA00022989"/>
    </source>
</evidence>
<keyword evidence="11 14" id="KW-0413">Isomerase</keyword>
<dbReference type="InterPro" id="IPR052029">
    <property type="entry name" value="PpiD_chaperone"/>
</dbReference>
<evidence type="ECO:0000313" key="15">
    <source>
        <dbReference type="Proteomes" id="UP000244892"/>
    </source>
</evidence>
<dbReference type="Proteomes" id="UP000244892">
    <property type="component" value="Chromosome"/>
</dbReference>
<dbReference type="Pfam" id="PF13616">
    <property type="entry name" value="Rotamase_3"/>
    <property type="match status" value="1"/>
</dbReference>
<gene>
    <name evidence="14" type="ORF">DEH84_06775</name>
</gene>
<dbReference type="PANTHER" id="PTHR47529:SF1">
    <property type="entry name" value="PERIPLASMIC CHAPERONE PPID"/>
    <property type="match status" value="1"/>
</dbReference>
<dbReference type="SUPFAM" id="SSF54534">
    <property type="entry name" value="FKBP-like"/>
    <property type="match status" value="1"/>
</dbReference>
<dbReference type="EMBL" id="CP029210">
    <property type="protein sequence ID" value="AWI53164.1"/>
    <property type="molecule type" value="Genomic_DNA"/>
</dbReference>
<dbReference type="SUPFAM" id="SSF109998">
    <property type="entry name" value="Triger factor/SurA peptide-binding domain-like"/>
    <property type="match status" value="1"/>
</dbReference>
<keyword evidence="5 12" id="KW-1133">Transmembrane helix</keyword>
<sequence length="673" mass="74598">MGIQKANLGSPLCCLRPDWRDRSYDMFDFVRNNTRILQLLLLVLILPSFVVFGIQGYSQFSDQADTVAKVGSQKVPQAEWDNAHRNAVERARAEQPDVDARLFDTPQFKQRSLEALVRQYVLAAAANDQHLTAADARVQRLFSTDPQFANLRNPDGTLNKAMLEARGMTANQFVGLLRQELTLSQVLSGVQNTGQTSRVSNRHAVEALFQVREVQWMKFEPKAYVAGLNPTADQLKTFYNDPANVGWLMAPEKADVQYVVLDLDSLKSQVSVSEDDLRRAYQENASRFSTPEERRASHILISVDPKATADQKKAARTKAEGLLAQARKNPAGFGELARANSSDEGSATNGGDLDFFGRGAMVKPFDEAVFKLKTGEISDLVESEFGFHIIKLTAVRGGQAKPFEEVRAQLEDDARKQLAQRLYAEAAEKFTNAVYEQSDSLKPVADELKLSVQSMSDVLRVPGAKDQGVLSNPRLLEALFDPANREKGRNTEAVEVGPSKLVSARIVKYSPAARLPYEAVEAQLRERWVAAEARKAARADADRKLAAWSKAPDQAQMPASVQISRRTVFNQPPAVMDAALRVPESQLPAWKVVDLGADGVALLKVIKAVPPQVSPQELQETEAQFGNYWGRAEADAYYRALKRQYKVEYLNEGKKVMDGSNKSAEQQKTDTPS</sequence>
<dbReference type="InterPro" id="IPR000297">
    <property type="entry name" value="PPIase_PpiC"/>
</dbReference>
<dbReference type="AlphaFoldDB" id="A0A2U8FRY1"/>
<evidence type="ECO:0000256" key="7">
    <source>
        <dbReference type="ARBA" id="ARBA00023186"/>
    </source>
</evidence>
<evidence type="ECO:0000256" key="4">
    <source>
        <dbReference type="ARBA" id="ARBA00022692"/>
    </source>
</evidence>
<dbReference type="GO" id="GO:0003755">
    <property type="term" value="F:peptidyl-prolyl cis-trans isomerase activity"/>
    <property type="evidence" value="ECO:0007669"/>
    <property type="project" value="UniProtKB-KW"/>
</dbReference>
<evidence type="ECO:0000256" key="3">
    <source>
        <dbReference type="ARBA" id="ARBA00022519"/>
    </source>
</evidence>
<dbReference type="Gene3D" id="3.10.50.40">
    <property type="match status" value="1"/>
</dbReference>
<keyword evidence="3" id="KW-0997">Cell inner membrane</keyword>
<dbReference type="Pfam" id="PF13624">
    <property type="entry name" value="SurA_N_3"/>
    <property type="match status" value="1"/>
</dbReference>
<dbReference type="InterPro" id="IPR046357">
    <property type="entry name" value="PPIase_dom_sf"/>
</dbReference>